<comment type="caution">
    <text evidence="1">The sequence shown here is derived from an EMBL/GenBank/DDBJ whole genome shotgun (WGS) entry which is preliminary data.</text>
</comment>
<dbReference type="AlphaFoldDB" id="A0AAV7IXF0"/>
<name>A0AAV7IXF0_COTGL</name>
<reference evidence="1 2" key="1">
    <citation type="journal article" date="2021" name="J. Hered.">
        <title>A chromosome-level genome assembly of the parasitoid wasp, Cotesia glomerata (Hymenoptera: Braconidae).</title>
        <authorList>
            <person name="Pinto B.J."/>
            <person name="Weis J.J."/>
            <person name="Gamble T."/>
            <person name="Ode P.J."/>
            <person name="Paul R."/>
            <person name="Zaspel J.M."/>
        </authorList>
    </citation>
    <scope>NUCLEOTIDE SEQUENCE [LARGE SCALE GENOMIC DNA]</scope>
    <source>
        <strain evidence="1">CgM1</strain>
    </source>
</reference>
<sequence>MAGIGSLAVAVRLADEDGAVLEEGGTEVGLAERDEQTTVILSLPLGASSLNRLIHYPIDCSQDSFVSIFYPLSMTIVIHPLALPLPLLRHNFSSYIYVCLGPTSFVG</sequence>
<gene>
    <name evidence="1" type="ORF">KQX54_004670</name>
</gene>
<proteinExistence type="predicted"/>
<protein>
    <submittedName>
        <fullName evidence="1">Uncharacterized protein</fullName>
    </submittedName>
</protein>
<dbReference type="Proteomes" id="UP000826195">
    <property type="component" value="Unassembled WGS sequence"/>
</dbReference>
<keyword evidence="2" id="KW-1185">Reference proteome</keyword>
<evidence type="ECO:0000313" key="1">
    <source>
        <dbReference type="EMBL" id="KAH0560449.1"/>
    </source>
</evidence>
<evidence type="ECO:0000313" key="2">
    <source>
        <dbReference type="Proteomes" id="UP000826195"/>
    </source>
</evidence>
<organism evidence="1 2">
    <name type="scientific">Cotesia glomerata</name>
    <name type="common">Lepidopteran parasitic wasp</name>
    <name type="synonym">Apanteles glomeratus</name>
    <dbReference type="NCBI Taxonomy" id="32391"/>
    <lineage>
        <taxon>Eukaryota</taxon>
        <taxon>Metazoa</taxon>
        <taxon>Ecdysozoa</taxon>
        <taxon>Arthropoda</taxon>
        <taxon>Hexapoda</taxon>
        <taxon>Insecta</taxon>
        <taxon>Pterygota</taxon>
        <taxon>Neoptera</taxon>
        <taxon>Endopterygota</taxon>
        <taxon>Hymenoptera</taxon>
        <taxon>Apocrita</taxon>
        <taxon>Ichneumonoidea</taxon>
        <taxon>Braconidae</taxon>
        <taxon>Microgastrinae</taxon>
        <taxon>Cotesia</taxon>
    </lineage>
</organism>
<dbReference type="EMBL" id="JAHXZJ010000374">
    <property type="protein sequence ID" value="KAH0560449.1"/>
    <property type="molecule type" value="Genomic_DNA"/>
</dbReference>
<accession>A0AAV7IXF0</accession>